<accession>A0A1F6WK19</accession>
<name>A0A1F6WK19_9BACT</name>
<dbReference type="GO" id="GO:0005886">
    <property type="term" value="C:plasma membrane"/>
    <property type="evidence" value="ECO:0007669"/>
    <property type="project" value="TreeGrafter"/>
</dbReference>
<dbReference type="InterPro" id="IPR012338">
    <property type="entry name" value="Beta-lactam/transpept-like"/>
</dbReference>
<dbReference type="Gene3D" id="3.40.710.10">
    <property type="entry name" value="DD-peptidase/beta-lactamase superfamily"/>
    <property type="match status" value="1"/>
</dbReference>
<dbReference type="Proteomes" id="UP000179880">
    <property type="component" value="Unassembled WGS sequence"/>
</dbReference>
<dbReference type="GO" id="GO:0008658">
    <property type="term" value="F:penicillin binding"/>
    <property type="evidence" value="ECO:0007669"/>
    <property type="project" value="InterPro"/>
</dbReference>
<dbReference type="Gene3D" id="3.30.450.330">
    <property type="match status" value="1"/>
</dbReference>
<comment type="subcellular location">
    <subcellularLocation>
        <location evidence="1">Membrane</location>
    </subcellularLocation>
</comment>
<dbReference type="Gene3D" id="3.90.1310.10">
    <property type="entry name" value="Penicillin-binding protein 2a (Domain 2)"/>
    <property type="match status" value="1"/>
</dbReference>
<evidence type="ECO:0000259" key="5">
    <source>
        <dbReference type="Pfam" id="PF03717"/>
    </source>
</evidence>
<feature type="domain" description="Penicillin-binding protein dimerisation" evidence="5">
    <location>
        <begin position="78"/>
        <end position="192"/>
    </location>
</feature>
<evidence type="ECO:0000256" key="1">
    <source>
        <dbReference type="ARBA" id="ARBA00004370"/>
    </source>
</evidence>
<dbReference type="InterPro" id="IPR001460">
    <property type="entry name" value="PCN-bd_Tpept"/>
</dbReference>
<evidence type="ECO:0000256" key="2">
    <source>
        <dbReference type="ARBA" id="ARBA00023136"/>
    </source>
</evidence>
<dbReference type="Pfam" id="PF00905">
    <property type="entry name" value="Transpeptidase"/>
    <property type="match status" value="1"/>
</dbReference>
<keyword evidence="3" id="KW-1133">Transmembrane helix</keyword>
<dbReference type="SUPFAM" id="SSF56601">
    <property type="entry name" value="beta-lactamase/transpeptidase-like"/>
    <property type="match status" value="1"/>
</dbReference>
<evidence type="ECO:0000313" key="6">
    <source>
        <dbReference type="EMBL" id="OGI82252.1"/>
    </source>
</evidence>
<dbReference type="SUPFAM" id="SSF56519">
    <property type="entry name" value="Penicillin binding protein dimerisation domain"/>
    <property type="match status" value="1"/>
</dbReference>
<feature type="domain" description="Penicillin-binding protein transpeptidase" evidence="4">
    <location>
        <begin position="249"/>
        <end position="551"/>
    </location>
</feature>
<feature type="transmembrane region" description="Helical" evidence="3">
    <location>
        <begin position="12"/>
        <end position="31"/>
    </location>
</feature>
<keyword evidence="2 3" id="KW-0472">Membrane</keyword>
<dbReference type="GO" id="GO:0071555">
    <property type="term" value="P:cell wall organization"/>
    <property type="evidence" value="ECO:0007669"/>
    <property type="project" value="TreeGrafter"/>
</dbReference>
<dbReference type="EMBL" id="MFUH01000008">
    <property type="protein sequence ID" value="OGI82252.1"/>
    <property type="molecule type" value="Genomic_DNA"/>
</dbReference>
<organism evidence="6 7">
    <name type="scientific">Candidatus Nomurabacteria bacterium RIFCSPHIGHO2_02_FULL_42_24</name>
    <dbReference type="NCBI Taxonomy" id="1801757"/>
    <lineage>
        <taxon>Bacteria</taxon>
        <taxon>Candidatus Nomuraibacteriota</taxon>
    </lineage>
</organism>
<dbReference type="AlphaFoldDB" id="A0A1F6WK19"/>
<evidence type="ECO:0000313" key="7">
    <source>
        <dbReference type="Proteomes" id="UP000179880"/>
    </source>
</evidence>
<evidence type="ECO:0000259" key="4">
    <source>
        <dbReference type="Pfam" id="PF00905"/>
    </source>
</evidence>
<comment type="caution">
    <text evidence="6">The sequence shown here is derived from an EMBL/GenBank/DDBJ whole genome shotgun (WGS) entry which is preliminary data.</text>
</comment>
<dbReference type="PANTHER" id="PTHR30627:SF1">
    <property type="entry name" value="PEPTIDOGLYCAN D,D-TRANSPEPTIDASE FTSI"/>
    <property type="match status" value="1"/>
</dbReference>
<protein>
    <recommendedName>
        <fullName evidence="8">Penicillin-binding protein transpeptidase domain-containing protein</fullName>
    </recommendedName>
</protein>
<proteinExistence type="predicted"/>
<dbReference type="Pfam" id="PF03717">
    <property type="entry name" value="PBP_dimer"/>
    <property type="match status" value="1"/>
</dbReference>
<gene>
    <name evidence="6" type="ORF">A3B93_01945</name>
</gene>
<keyword evidence="3" id="KW-0812">Transmembrane</keyword>
<dbReference type="InterPro" id="IPR005311">
    <property type="entry name" value="PBP_dimer"/>
</dbReference>
<evidence type="ECO:0008006" key="8">
    <source>
        <dbReference type="Google" id="ProtNLM"/>
    </source>
</evidence>
<dbReference type="PANTHER" id="PTHR30627">
    <property type="entry name" value="PEPTIDOGLYCAN D,D-TRANSPEPTIDASE"/>
    <property type="match status" value="1"/>
</dbReference>
<sequence>MNSNRLFRFRITTIIFFVVCFGLLLITRLFFVQVVHGEWFRERAGEQYITPSNYAFERGSIFFQKKNSDLLGGGVVTTGFKVAINSNKISDPEAVYLALSEITDLDKDKFLKTIAKKDSYEEVVHRLTKELADRVAVLNLPGVSVFKEKWRFYPGANLASHVLGIMGFKGDEFSGRYGIERSYEDVLARGRESLNVNFFAEVFANISKSLLGESSKEGDLILTIEPSVQGFLENELKNLRETWKVDLAGAIIMNPKTGSVYAMSSKPDFDPNDFSKEDLSVFVNPSVENIFEFGSVMKPLVMSGALDIGAVTPETTYQDTGSVIVHNKVIENFDGKGRGKVNMQEVLNKSLNTGMVFVAGKMGQDQVRNYLFAYGLGQPTGIDLPGEVNGSVQNLYSKRDLEYATAAFGQGVALTPIQAARAFAALGNGGYLVTPHLVEKIHYDSRPEKVLEYPPSITAVIKPETSETITRMLVGVADNLSSGTAKIENYSVAAKTGTAQVAKEDGRGYYDDQHLHSMFAYFPAYDPQFLVFFYLKNPKGVQYAASSLTPSMMKTARFLINYYEVSPDR</sequence>
<reference evidence="6 7" key="1">
    <citation type="journal article" date="2016" name="Nat. Commun.">
        <title>Thousands of microbial genomes shed light on interconnected biogeochemical processes in an aquifer system.</title>
        <authorList>
            <person name="Anantharaman K."/>
            <person name="Brown C.T."/>
            <person name="Hug L.A."/>
            <person name="Sharon I."/>
            <person name="Castelle C.J."/>
            <person name="Probst A.J."/>
            <person name="Thomas B.C."/>
            <person name="Singh A."/>
            <person name="Wilkins M.J."/>
            <person name="Karaoz U."/>
            <person name="Brodie E.L."/>
            <person name="Williams K.H."/>
            <person name="Hubbard S.S."/>
            <person name="Banfield J.F."/>
        </authorList>
    </citation>
    <scope>NUCLEOTIDE SEQUENCE [LARGE SCALE GENOMIC DNA]</scope>
</reference>
<evidence type="ECO:0000256" key="3">
    <source>
        <dbReference type="SAM" id="Phobius"/>
    </source>
</evidence>
<dbReference type="InterPro" id="IPR036138">
    <property type="entry name" value="PBP_dimer_sf"/>
</dbReference>
<dbReference type="InterPro" id="IPR050515">
    <property type="entry name" value="Beta-lactam/transpept"/>
</dbReference>